<dbReference type="PATRIC" id="fig|1173020.3.peg.5813"/>
<protein>
    <recommendedName>
        <fullName evidence="4">DUF1230 domain-containing protein</fullName>
    </recommendedName>
</protein>
<dbReference type="AlphaFoldDB" id="K9UNG4"/>
<keyword evidence="1" id="KW-0812">Transmembrane</keyword>
<dbReference type="OrthoDB" id="462081at2"/>
<accession>K9UNG4</accession>
<keyword evidence="1" id="KW-0472">Membrane</keyword>
<dbReference type="PANTHER" id="PTHR34214">
    <property type="match status" value="1"/>
</dbReference>
<evidence type="ECO:0000256" key="1">
    <source>
        <dbReference type="SAM" id="Phobius"/>
    </source>
</evidence>
<dbReference type="InterPro" id="IPR009631">
    <property type="entry name" value="CGLD27-like"/>
</dbReference>
<evidence type="ECO:0008006" key="4">
    <source>
        <dbReference type="Google" id="ProtNLM"/>
    </source>
</evidence>
<keyword evidence="3" id="KW-1185">Reference proteome</keyword>
<reference evidence="2 3" key="1">
    <citation type="submission" date="2012-05" db="EMBL/GenBank/DDBJ databases">
        <title>Finished chromosome of genome of Chamaesiphon sp. PCC 6605.</title>
        <authorList>
            <consortium name="US DOE Joint Genome Institute"/>
            <person name="Gugger M."/>
            <person name="Coursin T."/>
            <person name="Rippka R."/>
            <person name="Tandeau De Marsac N."/>
            <person name="Huntemann M."/>
            <person name="Wei C.-L."/>
            <person name="Han J."/>
            <person name="Detter J.C."/>
            <person name="Han C."/>
            <person name="Tapia R."/>
            <person name="Chen A."/>
            <person name="Kyrpides N."/>
            <person name="Mavromatis K."/>
            <person name="Markowitz V."/>
            <person name="Szeto E."/>
            <person name="Ivanova N."/>
            <person name="Pagani I."/>
            <person name="Pati A."/>
            <person name="Goodwin L."/>
            <person name="Nordberg H.P."/>
            <person name="Cantor M.N."/>
            <person name="Hua S.X."/>
            <person name="Woyke T."/>
            <person name="Kerfeld C.A."/>
        </authorList>
    </citation>
    <scope>NUCLEOTIDE SEQUENCE [LARGE SCALE GENOMIC DNA]</scope>
    <source>
        <strain evidence="3">ATCC 27169 / PCC 6605</strain>
    </source>
</reference>
<dbReference type="eggNOG" id="ENOG502ZY99">
    <property type="taxonomic scope" value="Bacteria"/>
</dbReference>
<name>K9UNG4_CHAP6</name>
<proteinExistence type="predicted"/>
<feature type="transmembrane region" description="Helical" evidence="1">
    <location>
        <begin position="148"/>
        <end position="165"/>
    </location>
</feature>
<dbReference type="Pfam" id="PF06799">
    <property type="entry name" value="CGLD27-like"/>
    <property type="match status" value="1"/>
</dbReference>
<feature type="transmembrane region" description="Helical" evidence="1">
    <location>
        <begin position="70"/>
        <end position="92"/>
    </location>
</feature>
<feature type="transmembrane region" description="Helical" evidence="1">
    <location>
        <begin position="43"/>
        <end position="64"/>
    </location>
</feature>
<gene>
    <name evidence="2" type="ORF">Cha6605_5075</name>
</gene>
<dbReference type="Proteomes" id="UP000010366">
    <property type="component" value="Chromosome"/>
</dbReference>
<evidence type="ECO:0000313" key="2">
    <source>
        <dbReference type="EMBL" id="AFY95976.1"/>
    </source>
</evidence>
<evidence type="ECO:0000313" key="3">
    <source>
        <dbReference type="Proteomes" id="UP000010366"/>
    </source>
</evidence>
<dbReference type="STRING" id="1173020.Cha6605_5075"/>
<dbReference type="EMBL" id="CP003600">
    <property type="protein sequence ID" value="AFY95976.1"/>
    <property type="molecule type" value="Genomic_DNA"/>
</dbReference>
<sequence>MSNSSSFCPVPKEQQPINEYQELQSSWFFGWVKLDPGKYITKLLWVGIWSLIVTAPLAAASFPIAKYPIQFGICTIVGSSIFVMLATVRLYLGWIYVKNRLYGESIFYEESGWYDGQTWLKTPEILTRDRLLVSYEIQPILARIKNTFFTLIGATIAVIISWLLIY</sequence>
<keyword evidence="1" id="KW-1133">Transmembrane helix</keyword>
<dbReference type="KEGG" id="cmp:Cha6605_5075"/>
<dbReference type="RefSeq" id="WP_015162063.1">
    <property type="nucleotide sequence ID" value="NC_019697.1"/>
</dbReference>
<dbReference type="HOGENOM" id="CLU_081117_2_0_3"/>
<dbReference type="PANTHER" id="PTHR34214:SF3">
    <property type="entry name" value="PROTEIN CONSERVED IN THE GREEN LINEAGE AND DIATOMS 27, CHLOROPLASTIC"/>
    <property type="match status" value="1"/>
</dbReference>
<organism evidence="2 3">
    <name type="scientific">Chamaesiphon minutus (strain ATCC 27169 / PCC 6605)</name>
    <dbReference type="NCBI Taxonomy" id="1173020"/>
    <lineage>
        <taxon>Bacteria</taxon>
        <taxon>Bacillati</taxon>
        <taxon>Cyanobacteriota</taxon>
        <taxon>Cyanophyceae</taxon>
        <taxon>Gomontiellales</taxon>
        <taxon>Chamaesiphonaceae</taxon>
        <taxon>Chamaesiphon</taxon>
    </lineage>
</organism>